<dbReference type="GeneID" id="19943035"/>
<dbReference type="OMA" id="LNATHRH"/>
<keyword evidence="7" id="KW-0206">Cytoskeleton</keyword>
<accession>T0R0D7</accession>
<evidence type="ECO:0000256" key="6">
    <source>
        <dbReference type="ARBA" id="ARBA00023054"/>
    </source>
</evidence>
<keyword evidence="8" id="KW-0131">Cell cycle</keyword>
<evidence type="ECO:0000313" key="14">
    <source>
        <dbReference type="Proteomes" id="UP000030762"/>
    </source>
</evidence>
<comment type="subcellular location">
    <subcellularLocation>
        <location evidence="1">Cytoplasm</location>
        <location evidence="1">Cytoskeleton</location>
        <location evidence="1">Microtubule organizing center</location>
        <location evidence="1">Centrosome</location>
        <location evidence="1">Centriole</location>
    </subcellularLocation>
</comment>
<dbReference type="OrthoDB" id="68908at2759"/>
<name>T0R0D7_SAPDV</name>
<comment type="similarity">
    <text evidence="2">Belongs to the POC5 family.</text>
</comment>
<dbReference type="InterPro" id="IPR033351">
    <property type="entry name" value="POC5"/>
</dbReference>
<gene>
    <name evidence="13" type="ORF">SDRG_02308</name>
</gene>
<keyword evidence="6 11" id="KW-0175">Coiled coil</keyword>
<dbReference type="EMBL" id="JH767136">
    <property type="protein sequence ID" value="EQC40411.1"/>
    <property type="molecule type" value="Genomic_DNA"/>
</dbReference>
<evidence type="ECO:0000256" key="4">
    <source>
        <dbReference type="ARBA" id="ARBA00022490"/>
    </source>
</evidence>
<protein>
    <recommendedName>
        <fullName evidence="3">Centrosomal protein POC5</fullName>
    </recommendedName>
    <alternativeName>
        <fullName evidence="9">Protein of centriole 5</fullName>
    </alternativeName>
</protein>
<evidence type="ECO:0000256" key="10">
    <source>
        <dbReference type="ARBA" id="ARBA00049959"/>
    </source>
</evidence>
<dbReference type="VEuPathDB" id="FungiDB:SDRG_02308"/>
<keyword evidence="4" id="KW-0963">Cytoplasm</keyword>
<keyword evidence="14" id="KW-1185">Reference proteome</keyword>
<reference evidence="13 14" key="1">
    <citation type="submission" date="2012-04" db="EMBL/GenBank/DDBJ databases">
        <title>The Genome Sequence of Saprolegnia declina VS20.</title>
        <authorList>
            <consortium name="The Broad Institute Genome Sequencing Platform"/>
            <person name="Russ C."/>
            <person name="Nusbaum C."/>
            <person name="Tyler B."/>
            <person name="van West P."/>
            <person name="Dieguez-Uribeondo J."/>
            <person name="de Bruijn I."/>
            <person name="Tripathy S."/>
            <person name="Jiang R."/>
            <person name="Young S.K."/>
            <person name="Zeng Q."/>
            <person name="Gargeya S."/>
            <person name="Fitzgerald M."/>
            <person name="Haas B."/>
            <person name="Abouelleil A."/>
            <person name="Alvarado L."/>
            <person name="Arachchi H.M."/>
            <person name="Berlin A."/>
            <person name="Chapman S.B."/>
            <person name="Goldberg J."/>
            <person name="Griggs A."/>
            <person name="Gujja S."/>
            <person name="Hansen M."/>
            <person name="Howarth C."/>
            <person name="Imamovic A."/>
            <person name="Larimer J."/>
            <person name="McCowen C."/>
            <person name="Montmayeur A."/>
            <person name="Murphy C."/>
            <person name="Neiman D."/>
            <person name="Pearson M."/>
            <person name="Priest M."/>
            <person name="Roberts A."/>
            <person name="Saif S."/>
            <person name="Shea T."/>
            <person name="Sisk P."/>
            <person name="Sykes S."/>
            <person name="Wortman J."/>
            <person name="Nusbaum C."/>
            <person name="Birren B."/>
        </authorList>
    </citation>
    <scope>NUCLEOTIDE SEQUENCE [LARGE SCALE GENOMIC DNA]</scope>
    <source>
        <strain evidence="13 14">VS20</strain>
    </source>
</reference>
<evidence type="ECO:0000256" key="7">
    <source>
        <dbReference type="ARBA" id="ARBA00023212"/>
    </source>
</evidence>
<sequence>MDPLRSLESHLAAIDLLEAQDGAADVVAIPSYGMRRSISLLIPDRPLKSLGLQAARFWDETSGSKEDALLWPSTPIVTRDDRTDSLVGAQVQPLQAMASDSDEAKAFSGLLTSTSATLGAESARLFARLQQRLLEQHAAEVVRLNATHRHELDAQRRSVHAVSSKQQRLQTIAARQEAILLRVADALQRRTLDTRRRWSSAYSAGRCLHAWTQYMLARRQKRQHLRRALSLYISRLPRRPFQHWRSYIRAQAQSRSAQTQSSAHAQEIYALQDAHTAELHELRDQLHRAQIDMDAYALEKTRLEEDVRRVFLRGVSAMNLEALSLFRSRPRDEMALDADDSEPRPSHAIPTPLYSTRS</sequence>
<dbReference type="InParanoid" id="T0R0D7"/>
<evidence type="ECO:0000256" key="3">
    <source>
        <dbReference type="ARBA" id="ARBA00014910"/>
    </source>
</evidence>
<dbReference type="GO" id="GO:0005814">
    <property type="term" value="C:centriole"/>
    <property type="evidence" value="ECO:0007669"/>
    <property type="project" value="UniProtKB-SubCell"/>
</dbReference>
<feature type="region of interest" description="Disordered" evidence="12">
    <location>
        <begin position="335"/>
        <end position="358"/>
    </location>
</feature>
<evidence type="ECO:0000256" key="2">
    <source>
        <dbReference type="ARBA" id="ARBA00010411"/>
    </source>
</evidence>
<evidence type="ECO:0000256" key="5">
    <source>
        <dbReference type="ARBA" id="ARBA00022737"/>
    </source>
</evidence>
<dbReference type="PANTHER" id="PTHR28618:SF1">
    <property type="entry name" value="CENTROSOMAL PROTEIN POC5"/>
    <property type="match status" value="1"/>
</dbReference>
<organism evidence="13 14">
    <name type="scientific">Saprolegnia diclina (strain VS20)</name>
    <dbReference type="NCBI Taxonomy" id="1156394"/>
    <lineage>
        <taxon>Eukaryota</taxon>
        <taxon>Sar</taxon>
        <taxon>Stramenopiles</taxon>
        <taxon>Oomycota</taxon>
        <taxon>Saprolegniomycetes</taxon>
        <taxon>Saprolegniales</taxon>
        <taxon>Saprolegniaceae</taxon>
        <taxon>Saprolegnia</taxon>
    </lineage>
</organism>
<dbReference type="PANTHER" id="PTHR28618">
    <property type="entry name" value="CENTROSOMAL PROTEIN POC5"/>
    <property type="match status" value="1"/>
</dbReference>
<dbReference type="AlphaFoldDB" id="T0R0D7"/>
<evidence type="ECO:0000256" key="11">
    <source>
        <dbReference type="SAM" id="Coils"/>
    </source>
</evidence>
<comment type="function">
    <text evidence="10">Essential for the assembly of the distal half of centrioles, required for centriole elongation. Acts as a negative regulator of centriole elongation.</text>
</comment>
<dbReference type="Proteomes" id="UP000030762">
    <property type="component" value="Unassembled WGS sequence"/>
</dbReference>
<proteinExistence type="inferred from homology"/>
<evidence type="ECO:0000256" key="9">
    <source>
        <dbReference type="ARBA" id="ARBA00031694"/>
    </source>
</evidence>
<evidence type="ECO:0000313" key="13">
    <source>
        <dbReference type="EMBL" id="EQC40411.1"/>
    </source>
</evidence>
<keyword evidence="5" id="KW-0677">Repeat</keyword>
<evidence type="ECO:0000256" key="12">
    <source>
        <dbReference type="SAM" id="MobiDB-lite"/>
    </source>
</evidence>
<evidence type="ECO:0000256" key="1">
    <source>
        <dbReference type="ARBA" id="ARBA00004114"/>
    </source>
</evidence>
<evidence type="ECO:0000256" key="8">
    <source>
        <dbReference type="ARBA" id="ARBA00023306"/>
    </source>
</evidence>
<feature type="coiled-coil region" evidence="11">
    <location>
        <begin position="272"/>
        <end position="306"/>
    </location>
</feature>
<dbReference type="RefSeq" id="XP_008606110.1">
    <property type="nucleotide sequence ID" value="XM_008607888.1"/>
</dbReference>